<evidence type="ECO:0000313" key="11">
    <source>
        <dbReference type="Proteomes" id="UP000460298"/>
    </source>
</evidence>
<dbReference type="InterPro" id="IPR050297">
    <property type="entry name" value="LipidA_mod_glycosyltrf_83"/>
</dbReference>
<dbReference type="Pfam" id="PF13231">
    <property type="entry name" value="PMT_2"/>
    <property type="match status" value="1"/>
</dbReference>
<feature type="transmembrane region" description="Helical" evidence="8">
    <location>
        <begin position="458"/>
        <end position="474"/>
    </location>
</feature>
<evidence type="ECO:0000259" key="9">
    <source>
        <dbReference type="Pfam" id="PF13231"/>
    </source>
</evidence>
<feature type="transmembrane region" description="Helical" evidence="8">
    <location>
        <begin position="127"/>
        <end position="148"/>
    </location>
</feature>
<feature type="transmembrane region" description="Helical" evidence="8">
    <location>
        <begin position="94"/>
        <end position="115"/>
    </location>
</feature>
<dbReference type="GO" id="GO:0005886">
    <property type="term" value="C:plasma membrane"/>
    <property type="evidence" value="ECO:0007669"/>
    <property type="project" value="UniProtKB-SubCell"/>
</dbReference>
<dbReference type="GO" id="GO:0009103">
    <property type="term" value="P:lipopolysaccharide biosynthetic process"/>
    <property type="evidence" value="ECO:0007669"/>
    <property type="project" value="UniProtKB-ARBA"/>
</dbReference>
<evidence type="ECO:0000256" key="4">
    <source>
        <dbReference type="ARBA" id="ARBA00022679"/>
    </source>
</evidence>
<evidence type="ECO:0000313" key="10">
    <source>
        <dbReference type="EMBL" id="KAB2927610.1"/>
    </source>
</evidence>
<evidence type="ECO:0000256" key="6">
    <source>
        <dbReference type="ARBA" id="ARBA00022989"/>
    </source>
</evidence>
<evidence type="ECO:0000256" key="2">
    <source>
        <dbReference type="ARBA" id="ARBA00022475"/>
    </source>
</evidence>
<name>A0A833GVS2_9LEPT</name>
<keyword evidence="3" id="KW-0328">Glycosyltransferase</keyword>
<comment type="subcellular location">
    <subcellularLocation>
        <location evidence="1">Cell membrane</location>
        <topology evidence="1">Multi-pass membrane protein</topology>
    </subcellularLocation>
</comment>
<dbReference type="InterPro" id="IPR038731">
    <property type="entry name" value="RgtA/B/C-like"/>
</dbReference>
<dbReference type="Proteomes" id="UP000460298">
    <property type="component" value="Unassembled WGS sequence"/>
</dbReference>
<feature type="transmembrane region" description="Helical" evidence="8">
    <location>
        <begin position="160"/>
        <end position="181"/>
    </location>
</feature>
<reference evidence="10 11" key="1">
    <citation type="submission" date="2019-10" db="EMBL/GenBank/DDBJ databases">
        <title>Extracellular Electron Transfer in a Candidatus Methanoperedens spp. Enrichment Culture.</title>
        <authorList>
            <person name="Berger S."/>
            <person name="Rangel Shaw D."/>
            <person name="Berben T."/>
            <person name="In 'T Zandt M."/>
            <person name="Frank J."/>
            <person name="Reimann J."/>
            <person name="Jetten M.S.M."/>
            <person name="Welte C.U."/>
        </authorList>
    </citation>
    <scope>NUCLEOTIDE SEQUENCE [LARGE SCALE GENOMIC DNA]</scope>
    <source>
        <strain evidence="10">SB12</strain>
    </source>
</reference>
<feature type="transmembrane region" description="Helical" evidence="8">
    <location>
        <begin position="259"/>
        <end position="292"/>
    </location>
</feature>
<dbReference type="PANTHER" id="PTHR33908:SF11">
    <property type="entry name" value="MEMBRANE PROTEIN"/>
    <property type="match status" value="1"/>
</dbReference>
<keyword evidence="2" id="KW-1003">Cell membrane</keyword>
<comment type="caution">
    <text evidence="10">The sequence shown here is derived from an EMBL/GenBank/DDBJ whole genome shotgun (WGS) entry which is preliminary data.</text>
</comment>
<feature type="transmembrane region" description="Helical" evidence="8">
    <location>
        <begin position="434"/>
        <end position="452"/>
    </location>
</feature>
<evidence type="ECO:0000256" key="7">
    <source>
        <dbReference type="ARBA" id="ARBA00023136"/>
    </source>
</evidence>
<feature type="transmembrane region" description="Helical" evidence="8">
    <location>
        <begin position="61"/>
        <end position="82"/>
    </location>
</feature>
<feature type="transmembrane region" description="Helical" evidence="8">
    <location>
        <begin position="304"/>
        <end position="334"/>
    </location>
</feature>
<dbReference type="EMBL" id="WBUI01000070">
    <property type="protein sequence ID" value="KAB2927610.1"/>
    <property type="molecule type" value="Genomic_DNA"/>
</dbReference>
<dbReference type="GO" id="GO:0016763">
    <property type="term" value="F:pentosyltransferase activity"/>
    <property type="evidence" value="ECO:0007669"/>
    <property type="project" value="TreeGrafter"/>
</dbReference>
<accession>A0A833GVS2</accession>
<feature type="transmembrane region" description="Helical" evidence="8">
    <location>
        <begin position="226"/>
        <end position="247"/>
    </location>
</feature>
<feature type="transmembrane region" description="Helical" evidence="8">
    <location>
        <begin position="392"/>
        <end position="413"/>
    </location>
</feature>
<proteinExistence type="predicted"/>
<evidence type="ECO:0000256" key="5">
    <source>
        <dbReference type="ARBA" id="ARBA00022692"/>
    </source>
</evidence>
<feature type="transmembrane region" description="Helical" evidence="8">
    <location>
        <begin position="30"/>
        <end position="49"/>
    </location>
</feature>
<feature type="transmembrane region" description="Helical" evidence="8">
    <location>
        <begin position="346"/>
        <end position="366"/>
    </location>
</feature>
<keyword evidence="5 8" id="KW-0812">Transmembrane</keyword>
<gene>
    <name evidence="10" type="ORF">F9K24_22570</name>
</gene>
<evidence type="ECO:0000256" key="8">
    <source>
        <dbReference type="SAM" id="Phobius"/>
    </source>
</evidence>
<organism evidence="10 11">
    <name type="scientific">Leptonema illini</name>
    <dbReference type="NCBI Taxonomy" id="183"/>
    <lineage>
        <taxon>Bacteria</taxon>
        <taxon>Pseudomonadati</taxon>
        <taxon>Spirochaetota</taxon>
        <taxon>Spirochaetia</taxon>
        <taxon>Leptospirales</taxon>
        <taxon>Leptospiraceae</taxon>
        <taxon>Leptonema</taxon>
    </lineage>
</organism>
<keyword evidence="4 10" id="KW-0808">Transferase</keyword>
<sequence length="666" mass="73889">MNAAVVGDYLRQLLLFVGARFLPAPGEGPWVALALLLGVAVDATLVHYLMAQGSPLAHAHVLSFLAGSAAVFAGLAVVPVLSGAPAFRLTLLRATGYWCVVLLAMLLRGGVIGLLQRYAGWEALPAAAIAVAFGAMAGYFGNMVFIFTREEARINTELKWRYLGVAVVSVMLLSRLVFAGLPELLEEEAYYWNYARHMDIGFLDHPPMVAALIWLGTAVFGDTEFGVRVCALATWLVGAWFVNRYACRSLDRTIAFRALILYSILPFFFWTGLVLTPDAPLVACWAAVLFFLHRALIGGEARAWLWVGLWLGLGLLSKYTIALLGPAALAFMLVDDRARSWFSRPQPYLAVVLALAVFSPVIAWNMQHDWASFAFQSQGRVSDVSMFTTHRLAGAVLLLITPAGVIALCHFLLRGRPVLERFFAGSGRAAREHRFILCMVLAPLSVFLFFSLFKEVKLNWTGPLWLALLPFMALTMRDLGRRVAADGFVRVMRLLWPATAAVVMLVSVAGLHYFTLGLPGVPNIHGPFMMGWRELAVEVDAAVGRATEKTGSRPVVVGMDPYPIASALAFYRQGNGAGSAVGETTAWHVFGWKGLMYEYWFPPAMLEGRDLLLVATRRDPMRNDYFRRYVRKTHHFRELPISRNGAPLAVYYYRLVRQYHHRPDPF</sequence>
<feature type="transmembrane region" description="Helical" evidence="8">
    <location>
        <begin position="494"/>
        <end position="514"/>
    </location>
</feature>
<feature type="domain" description="Glycosyltransferase RgtA/B/C/D-like" evidence="9">
    <location>
        <begin position="204"/>
        <end position="364"/>
    </location>
</feature>
<dbReference type="PANTHER" id="PTHR33908">
    <property type="entry name" value="MANNOSYLTRANSFERASE YKCB-RELATED"/>
    <property type="match status" value="1"/>
</dbReference>
<evidence type="ECO:0000256" key="1">
    <source>
        <dbReference type="ARBA" id="ARBA00004651"/>
    </source>
</evidence>
<keyword evidence="6 8" id="KW-1133">Transmembrane helix</keyword>
<protein>
    <submittedName>
        <fullName evidence="10">Glycosyltransferase family 39 protein</fullName>
    </submittedName>
</protein>
<evidence type="ECO:0000256" key="3">
    <source>
        <dbReference type="ARBA" id="ARBA00022676"/>
    </source>
</evidence>
<keyword evidence="7 8" id="KW-0472">Membrane</keyword>
<dbReference type="AlphaFoldDB" id="A0A833GVS2"/>